<keyword evidence="2 3" id="KW-0472">Membrane</keyword>
<feature type="transmembrane region" description="Helical" evidence="3">
    <location>
        <begin position="12"/>
        <end position="36"/>
    </location>
</feature>
<dbReference type="EC" id="2.4.1.129" evidence="6"/>
<keyword evidence="6" id="KW-0132">Cell division</keyword>
<dbReference type="GO" id="GO:0051301">
    <property type="term" value="P:cell division"/>
    <property type="evidence" value="ECO:0007669"/>
    <property type="project" value="UniProtKB-KW"/>
</dbReference>
<gene>
    <name evidence="6" type="ORF">MNB_SM-7-734</name>
</gene>
<dbReference type="InterPro" id="IPR036138">
    <property type="entry name" value="PBP_dimer_sf"/>
</dbReference>
<dbReference type="Gene3D" id="3.30.450.330">
    <property type="match status" value="1"/>
</dbReference>
<dbReference type="InterPro" id="IPR005311">
    <property type="entry name" value="PBP_dimer"/>
</dbReference>
<dbReference type="InterPro" id="IPR001460">
    <property type="entry name" value="PCN-bd_Tpept"/>
</dbReference>
<dbReference type="GO" id="GO:0008658">
    <property type="term" value="F:penicillin binding"/>
    <property type="evidence" value="ECO:0007669"/>
    <property type="project" value="InterPro"/>
</dbReference>
<accession>A0A1W1C3H2</accession>
<evidence type="ECO:0000256" key="2">
    <source>
        <dbReference type="ARBA" id="ARBA00023136"/>
    </source>
</evidence>
<keyword evidence="6" id="KW-0328">Glycosyltransferase</keyword>
<reference evidence="6" key="1">
    <citation type="submission" date="2016-10" db="EMBL/GenBank/DDBJ databases">
        <authorList>
            <person name="de Groot N.N."/>
        </authorList>
    </citation>
    <scope>NUCLEOTIDE SEQUENCE</scope>
</reference>
<dbReference type="InterPro" id="IPR050515">
    <property type="entry name" value="Beta-lactam/transpept"/>
</dbReference>
<evidence type="ECO:0000313" key="6">
    <source>
        <dbReference type="EMBL" id="SFV60295.1"/>
    </source>
</evidence>
<comment type="subcellular location">
    <subcellularLocation>
        <location evidence="1">Membrane</location>
    </subcellularLocation>
</comment>
<evidence type="ECO:0000259" key="4">
    <source>
        <dbReference type="Pfam" id="PF00905"/>
    </source>
</evidence>
<dbReference type="Gene3D" id="3.90.1310.10">
    <property type="entry name" value="Penicillin-binding protein 2a (Domain 2)"/>
    <property type="match status" value="1"/>
</dbReference>
<dbReference type="EMBL" id="FPHB01000048">
    <property type="protein sequence ID" value="SFV60295.1"/>
    <property type="molecule type" value="Genomic_DNA"/>
</dbReference>
<proteinExistence type="predicted"/>
<evidence type="ECO:0000256" key="3">
    <source>
        <dbReference type="SAM" id="Phobius"/>
    </source>
</evidence>
<dbReference type="GO" id="GO:0071555">
    <property type="term" value="P:cell wall organization"/>
    <property type="evidence" value="ECO:0007669"/>
    <property type="project" value="TreeGrafter"/>
</dbReference>
<feature type="domain" description="Penicillin-binding protein dimerisation" evidence="5">
    <location>
        <begin position="52"/>
        <end position="228"/>
    </location>
</feature>
<protein>
    <submittedName>
        <fullName evidence="6">Cell division protein FtsI [Peptidoglycan synthetase]</fullName>
        <ecNumber evidence="6">2.4.1.129</ecNumber>
    </submittedName>
</protein>
<evidence type="ECO:0000256" key="1">
    <source>
        <dbReference type="ARBA" id="ARBA00004370"/>
    </source>
</evidence>
<dbReference type="PANTHER" id="PTHR30627:SF1">
    <property type="entry name" value="PEPTIDOGLYCAN D,D-TRANSPEPTIDASE FTSI"/>
    <property type="match status" value="1"/>
</dbReference>
<dbReference type="SUPFAM" id="SSF56519">
    <property type="entry name" value="Penicillin binding protein dimerisation domain"/>
    <property type="match status" value="1"/>
</dbReference>
<keyword evidence="3" id="KW-0812">Transmembrane</keyword>
<dbReference type="GO" id="GO:0005886">
    <property type="term" value="C:plasma membrane"/>
    <property type="evidence" value="ECO:0007669"/>
    <property type="project" value="TreeGrafter"/>
</dbReference>
<dbReference type="AlphaFoldDB" id="A0A1W1C3H2"/>
<keyword evidence="3" id="KW-1133">Transmembrane helix</keyword>
<feature type="domain" description="Penicillin-binding protein transpeptidase" evidence="4">
    <location>
        <begin position="272"/>
        <end position="572"/>
    </location>
</feature>
<organism evidence="6">
    <name type="scientific">hydrothermal vent metagenome</name>
    <dbReference type="NCBI Taxonomy" id="652676"/>
    <lineage>
        <taxon>unclassified sequences</taxon>
        <taxon>metagenomes</taxon>
        <taxon>ecological metagenomes</taxon>
    </lineage>
</organism>
<dbReference type="PANTHER" id="PTHR30627">
    <property type="entry name" value="PEPTIDOGLYCAN D,D-TRANSPEPTIDASE"/>
    <property type="match status" value="1"/>
</dbReference>
<evidence type="ECO:0000259" key="5">
    <source>
        <dbReference type="Pfam" id="PF03717"/>
    </source>
</evidence>
<dbReference type="Gene3D" id="3.40.710.10">
    <property type="entry name" value="DD-peptidase/beta-lactamase superfamily"/>
    <property type="match status" value="1"/>
</dbReference>
<dbReference type="Pfam" id="PF00905">
    <property type="entry name" value="Transpeptidase"/>
    <property type="match status" value="1"/>
</dbReference>
<dbReference type="Pfam" id="PF03717">
    <property type="entry name" value="PBP_dimer"/>
    <property type="match status" value="1"/>
</dbReference>
<keyword evidence="6" id="KW-0131">Cell cycle</keyword>
<dbReference type="SUPFAM" id="SSF56601">
    <property type="entry name" value="beta-lactamase/transpeptidase-like"/>
    <property type="match status" value="1"/>
</dbReference>
<sequence length="588" mass="66519">MNQQQNRRQVKQFFFLYIIIIFALLLFVGVILGNILSKKHLPSLYIKHTTKAIEGSIITADGFQVAKSEKLYKAVINTHYLDPDKKELFIALFSIYSGIPKKTIIKRLAHKKGVVVLSYNIPQKEAQYLKQLSYELRRFKVFRSLKNPKTGIYVMQGLSVLESGESRQYPYKTALTPVLGYPKKVEHNGYTLSKGVKGLEKRFEMELSPRSDGKIEGQRDVNGYILLNKDSYVKEPQNGLDIQLSINLGVQIRLEHMLDKMKKKIKAKEIFLAIMESNSGKVVALASSNRYLPKDIKRSDYPSLNTSAIEFSFEPGSVIKPITFSILLQKHLVNPYEIVNGHNGRFRIGRKVITDEHRFKWLSAEDVIVYSSNVGMAQLAQRLSGADFYEGLRRFGFAQKSTPDLVYERKGKILPAIKLENEIYKATTSYGYGMQVNLMQLLRAYSAFNNSGKIVQPYLVTHFIDNGKKIPLSHSEPKEAISPTTANRVKKILIKTVLKGTGKKAITPGLVIGGKTGTAHLVQKGHYVHKYNTSFLGFANDRDHRYTIGVVVRQPKTKHFASQTAVPVFKEAVDILIEEGFLNPDVIQ</sequence>
<name>A0A1W1C3H2_9ZZZZ</name>
<keyword evidence="6" id="KW-0808">Transferase</keyword>
<dbReference type="InterPro" id="IPR012338">
    <property type="entry name" value="Beta-lactam/transpept-like"/>
</dbReference>
<dbReference type="GO" id="GO:0016757">
    <property type="term" value="F:glycosyltransferase activity"/>
    <property type="evidence" value="ECO:0007669"/>
    <property type="project" value="UniProtKB-KW"/>
</dbReference>